<proteinExistence type="predicted"/>
<dbReference type="Gramene" id="ORGLA04G0063700.1">
    <property type="protein sequence ID" value="ORGLA04G0063700.1"/>
    <property type="gene ID" value="ORGLA04G0063700"/>
</dbReference>
<name>I1PKB8_ORYGL</name>
<organism evidence="1 2">
    <name type="scientific">Oryza glaberrima</name>
    <name type="common">African rice</name>
    <dbReference type="NCBI Taxonomy" id="4538"/>
    <lineage>
        <taxon>Eukaryota</taxon>
        <taxon>Viridiplantae</taxon>
        <taxon>Streptophyta</taxon>
        <taxon>Embryophyta</taxon>
        <taxon>Tracheophyta</taxon>
        <taxon>Spermatophyta</taxon>
        <taxon>Magnoliopsida</taxon>
        <taxon>Liliopsida</taxon>
        <taxon>Poales</taxon>
        <taxon>Poaceae</taxon>
        <taxon>BOP clade</taxon>
        <taxon>Oryzoideae</taxon>
        <taxon>Oryzeae</taxon>
        <taxon>Oryzinae</taxon>
        <taxon>Oryza</taxon>
    </lineage>
</organism>
<reference evidence="1" key="1">
    <citation type="submission" date="2015-06" db="UniProtKB">
        <authorList>
            <consortium name="EnsemblPlants"/>
        </authorList>
    </citation>
    <scope>IDENTIFICATION</scope>
</reference>
<evidence type="ECO:0000313" key="1">
    <source>
        <dbReference type="EnsemblPlants" id="ORGLA04G0063700.1"/>
    </source>
</evidence>
<dbReference type="Proteomes" id="UP000007306">
    <property type="component" value="Chromosome 4"/>
</dbReference>
<dbReference type="EnsemblPlants" id="ORGLA04G0063700.1">
    <property type="protein sequence ID" value="ORGLA04G0063700.1"/>
    <property type="gene ID" value="ORGLA04G0063700"/>
</dbReference>
<evidence type="ECO:0000313" key="2">
    <source>
        <dbReference type="Proteomes" id="UP000007306"/>
    </source>
</evidence>
<dbReference type="HOGENOM" id="CLU_2214078_0_0_1"/>
<accession>I1PKB8</accession>
<dbReference type="AlphaFoldDB" id="I1PKB8"/>
<reference evidence="1 2" key="2">
    <citation type="submission" date="2018-04" db="EMBL/GenBank/DDBJ databases">
        <title>OglaRS2 (Oryza glaberrima Reference Sequence Version 2).</title>
        <authorList>
            <person name="Zhang J."/>
            <person name="Kudrna D."/>
            <person name="Lee S."/>
            <person name="Talag J."/>
            <person name="Rajasekar S."/>
            <person name="Wing R.A."/>
        </authorList>
    </citation>
    <scope>NUCLEOTIDE SEQUENCE [LARGE SCALE GENOMIC DNA]</scope>
    <source>
        <strain evidence="1 2">cv. IRGC 96717</strain>
    </source>
</reference>
<keyword evidence="2" id="KW-1185">Reference proteome</keyword>
<sequence length="107" mass="11469">MPCHRAPGRAACRAPCCATLICGGEGRIGHDTEEMGRREDASRPSFDRRGEKLVGLCPIRHNFFRVKNGTMSDCTVSGLKAQKRVILTITLKASSGGGSESAFTTTN</sequence>
<protein>
    <submittedName>
        <fullName evidence="1">Uncharacterized protein</fullName>
    </submittedName>
</protein>